<dbReference type="KEGG" id="bcou:IC761_11775"/>
<sequence>MRRTPVESERKLISILIPVFNEEGNIRRAYEAVGDVFEQMKDRYAFEIIFTDNHSTDASISIISELAEKDPRVRAVRFARNFGFQRSVLTAYRLAAGDAAIQIDCDLQDPPSVFPRFLELWEQGHDVVVGIRRFRQESKPLQWARQFYYRLLKRLSDDNLMLDSGDFRLIDRTVLDQLHLIDDVAPYTRGLTSLLATKQAGVAYDRQARQAGVSKFPLGKLIALAVDGLITHSIFPLRLAAFVGLGVSMLTCLASFFYIFSRVFFGINWPAGFATTTVLLLFGISLNGIFLGIIGEYVGRIYNQVRSRPTTVIEYSVNVTDTSLDRLALKAPPSAAAREAPAEMLRRTGTGQA</sequence>
<keyword evidence="3 9" id="KW-0808">Transferase</keyword>
<evidence type="ECO:0000256" key="4">
    <source>
        <dbReference type="ARBA" id="ARBA00022692"/>
    </source>
</evidence>
<evidence type="ECO:0000313" key="9">
    <source>
        <dbReference type="EMBL" id="QPF93896.1"/>
    </source>
</evidence>
<gene>
    <name evidence="9" type="ORF">IC761_11775</name>
</gene>
<dbReference type="InterPro" id="IPR029044">
    <property type="entry name" value="Nucleotide-diphossugar_trans"/>
</dbReference>
<dbReference type="InterPro" id="IPR050256">
    <property type="entry name" value="Glycosyltransferase_2"/>
</dbReference>
<dbReference type="PANTHER" id="PTHR48090:SF1">
    <property type="entry name" value="PROPHAGE BACTOPRENOL GLUCOSYL TRANSFERASE HOMOLOG"/>
    <property type="match status" value="1"/>
</dbReference>
<dbReference type="CDD" id="cd04187">
    <property type="entry name" value="DPM1_like_bac"/>
    <property type="match status" value="1"/>
</dbReference>
<dbReference type="AlphaFoldDB" id="A0A7S9D9Y5"/>
<protein>
    <submittedName>
        <fullName evidence="9">Glycosyltransferase family 2 protein</fullName>
    </submittedName>
</protein>
<evidence type="ECO:0000256" key="3">
    <source>
        <dbReference type="ARBA" id="ARBA00022679"/>
    </source>
</evidence>
<proteinExistence type="predicted"/>
<accession>A0A7S9D9Y5</accession>
<comment type="subcellular location">
    <subcellularLocation>
        <location evidence="1">Membrane</location>
        <topology evidence="1">Multi-pass membrane protein</topology>
    </subcellularLocation>
</comment>
<dbReference type="Pfam" id="PF00535">
    <property type="entry name" value="Glycos_transf_2"/>
    <property type="match status" value="1"/>
</dbReference>
<dbReference type="EMBL" id="CP061379">
    <property type="protein sequence ID" value="QPF93896.1"/>
    <property type="molecule type" value="Genomic_DNA"/>
</dbReference>
<feature type="transmembrane region" description="Helical" evidence="7">
    <location>
        <begin position="272"/>
        <end position="298"/>
    </location>
</feature>
<keyword evidence="4 7" id="KW-0812">Transmembrane</keyword>
<keyword evidence="10" id="KW-1185">Reference proteome</keyword>
<evidence type="ECO:0000256" key="7">
    <source>
        <dbReference type="SAM" id="Phobius"/>
    </source>
</evidence>
<dbReference type="PANTHER" id="PTHR48090">
    <property type="entry name" value="UNDECAPRENYL-PHOSPHATE 4-DEOXY-4-FORMAMIDO-L-ARABINOSE TRANSFERASE-RELATED"/>
    <property type="match status" value="1"/>
</dbReference>
<evidence type="ECO:0000256" key="1">
    <source>
        <dbReference type="ARBA" id="ARBA00004141"/>
    </source>
</evidence>
<evidence type="ECO:0000256" key="2">
    <source>
        <dbReference type="ARBA" id="ARBA00022676"/>
    </source>
</evidence>
<evidence type="ECO:0000259" key="8">
    <source>
        <dbReference type="Pfam" id="PF00535"/>
    </source>
</evidence>
<dbReference type="GO" id="GO:0005886">
    <property type="term" value="C:plasma membrane"/>
    <property type="evidence" value="ECO:0007669"/>
    <property type="project" value="TreeGrafter"/>
</dbReference>
<feature type="domain" description="Glycosyltransferase 2-like" evidence="8">
    <location>
        <begin position="14"/>
        <end position="177"/>
    </location>
</feature>
<feature type="transmembrane region" description="Helical" evidence="7">
    <location>
        <begin position="239"/>
        <end position="260"/>
    </location>
</feature>
<name>A0A7S9D9Y5_9BRAD</name>
<keyword evidence="5 7" id="KW-1133">Transmembrane helix</keyword>
<evidence type="ECO:0000313" key="10">
    <source>
        <dbReference type="Proteomes" id="UP000594621"/>
    </source>
</evidence>
<dbReference type="InterPro" id="IPR001173">
    <property type="entry name" value="Glyco_trans_2-like"/>
</dbReference>
<keyword evidence="2" id="KW-0328">Glycosyltransferase</keyword>
<dbReference type="Gene3D" id="3.90.550.10">
    <property type="entry name" value="Spore Coat Polysaccharide Biosynthesis Protein SpsA, Chain A"/>
    <property type="match status" value="1"/>
</dbReference>
<dbReference type="Proteomes" id="UP000594621">
    <property type="component" value="Chromosome"/>
</dbReference>
<reference evidence="9 10" key="1">
    <citation type="submission" date="2020-09" db="EMBL/GenBank/DDBJ databases">
        <title>Complete genomes of bradyrhizobia occurring on native shrubby legumes in Australia.</title>
        <authorList>
            <person name="Lafay B."/>
        </authorList>
    </citation>
    <scope>NUCLEOTIDE SEQUENCE [LARGE SCALE GENOMIC DNA]</scope>
    <source>
        <strain evidence="9 10">BDV5040</strain>
    </source>
</reference>
<organism evidence="9 10">
    <name type="scientific">Bradyrhizobium commune</name>
    <dbReference type="NCBI Taxonomy" id="83627"/>
    <lineage>
        <taxon>Bacteria</taxon>
        <taxon>Pseudomonadati</taxon>
        <taxon>Pseudomonadota</taxon>
        <taxon>Alphaproteobacteria</taxon>
        <taxon>Hyphomicrobiales</taxon>
        <taxon>Nitrobacteraceae</taxon>
        <taxon>Bradyrhizobium</taxon>
    </lineage>
</organism>
<evidence type="ECO:0000256" key="5">
    <source>
        <dbReference type="ARBA" id="ARBA00022989"/>
    </source>
</evidence>
<keyword evidence="6 7" id="KW-0472">Membrane</keyword>
<dbReference type="GO" id="GO:0016757">
    <property type="term" value="F:glycosyltransferase activity"/>
    <property type="evidence" value="ECO:0007669"/>
    <property type="project" value="UniProtKB-KW"/>
</dbReference>
<dbReference type="SUPFAM" id="SSF53448">
    <property type="entry name" value="Nucleotide-diphospho-sugar transferases"/>
    <property type="match status" value="1"/>
</dbReference>
<evidence type="ECO:0000256" key="6">
    <source>
        <dbReference type="ARBA" id="ARBA00023136"/>
    </source>
</evidence>
<dbReference type="RefSeq" id="WP_195803403.1">
    <property type="nucleotide sequence ID" value="NZ_CP061379.1"/>
</dbReference>